<dbReference type="AlphaFoldDB" id="A0A6P1DRD3"/>
<evidence type="ECO:0000313" key="2">
    <source>
        <dbReference type="EMBL" id="NEX19236.1"/>
    </source>
</evidence>
<reference evidence="2 3" key="2">
    <citation type="submission" date="2020-02" db="EMBL/GenBank/DDBJ databases">
        <title>Genome sequences of Thiorhodococcus mannitoliphagus and Thiorhodococcus minor, purple sulfur photosynthetic bacteria in the gammaproteobacterial family, Chromatiaceae.</title>
        <authorList>
            <person name="Aviles F.A."/>
            <person name="Meyer T.E."/>
            <person name="Kyndt J.A."/>
        </authorList>
    </citation>
    <scope>NUCLEOTIDE SEQUENCE [LARGE SCALE GENOMIC DNA]</scope>
    <source>
        <strain evidence="2 3">DSM 18266</strain>
    </source>
</reference>
<keyword evidence="1" id="KW-0732">Signal</keyword>
<sequence>MFAKSTLASAVAAAIGASAVGIQTAQADSVFFPYLALSETVASVVSVVNTGQAANELHYRLYYKSKAAAEDKAAPCVEFDVRRPTSPNDIQTFDVSGKFGSETQGVLFNDPGINNDWGTATFAFAATQLPARAYLLVDDNDSSTGEDTLSGEVFVFEYGSGAAWGYQAYSNDATNYNYSGYASEYGAQVNLLPFDEFETAFFVTPVGVDMAPNGTSSLEATIWLGSAGTTEVYDRDENPISGALPVNVVCVGRVDVEDLLSPITYDTLEPTGGWAQVYNEGSAAAGGTGAVVIKLEYNMGDTFNGEPVGGTYNNAEMIAPM</sequence>
<accession>A0A6P1DRD3</accession>
<reference evidence="3" key="1">
    <citation type="journal article" date="2020" name="Microbiol. Resour. Announc.">
        <title>Draft Genome Sequences of Thiorhodococcus mannitoliphagus and Thiorhodococcus minor, Purple Sulfur Photosynthetic Bacteria in the Gammaproteobacterial Family Chromatiaceae.</title>
        <authorList>
            <person name="Aviles F.A."/>
            <person name="Meyer T.E."/>
            <person name="Kyndt J.A."/>
        </authorList>
    </citation>
    <scope>NUCLEOTIDE SEQUENCE [LARGE SCALE GENOMIC DNA]</scope>
    <source>
        <strain evidence="3">DSM 18266</strain>
    </source>
</reference>
<comment type="caution">
    <text evidence="2">The sequence shown here is derived from an EMBL/GenBank/DDBJ whole genome shotgun (WGS) entry which is preliminary data.</text>
</comment>
<dbReference type="EMBL" id="JAAIJR010000006">
    <property type="protein sequence ID" value="NEX19236.1"/>
    <property type="molecule type" value="Genomic_DNA"/>
</dbReference>
<evidence type="ECO:0000256" key="1">
    <source>
        <dbReference type="SAM" id="SignalP"/>
    </source>
</evidence>
<organism evidence="2 3">
    <name type="scientific">Thiorhodococcus mannitoliphagus</name>
    <dbReference type="NCBI Taxonomy" id="329406"/>
    <lineage>
        <taxon>Bacteria</taxon>
        <taxon>Pseudomonadati</taxon>
        <taxon>Pseudomonadota</taxon>
        <taxon>Gammaproteobacteria</taxon>
        <taxon>Chromatiales</taxon>
        <taxon>Chromatiaceae</taxon>
        <taxon>Thiorhodococcus</taxon>
    </lineage>
</organism>
<gene>
    <name evidence="2" type="ORF">G3480_02730</name>
</gene>
<evidence type="ECO:0000313" key="3">
    <source>
        <dbReference type="Proteomes" id="UP000471640"/>
    </source>
</evidence>
<proteinExistence type="predicted"/>
<keyword evidence="3" id="KW-1185">Reference proteome</keyword>
<protein>
    <submittedName>
        <fullName evidence="2">Uncharacterized protein</fullName>
    </submittedName>
</protein>
<name>A0A6P1DRD3_9GAMM</name>
<feature type="chain" id="PRO_5027094459" evidence="1">
    <location>
        <begin position="28"/>
        <end position="321"/>
    </location>
</feature>
<dbReference type="RefSeq" id="WP_164652134.1">
    <property type="nucleotide sequence ID" value="NZ_JAAIJR010000006.1"/>
</dbReference>
<dbReference type="Proteomes" id="UP000471640">
    <property type="component" value="Unassembled WGS sequence"/>
</dbReference>
<feature type="signal peptide" evidence="1">
    <location>
        <begin position="1"/>
        <end position="27"/>
    </location>
</feature>